<dbReference type="PANTHER" id="PTHR13754">
    <property type="entry name" value="METALLO-BETA-LACTAMASE SUPERFAMILY PROTEIN"/>
    <property type="match status" value="1"/>
</dbReference>
<dbReference type="AlphaFoldDB" id="A0A482T6E9"/>
<dbReference type="InterPro" id="IPR041712">
    <property type="entry name" value="DHPS-like_MBL-fold"/>
</dbReference>
<dbReference type="InterPro" id="IPR052926">
    <property type="entry name" value="Metallo-beta-lactamase_dom"/>
</dbReference>
<dbReference type="SUPFAM" id="SSF56281">
    <property type="entry name" value="Metallo-hydrolase/oxidoreductase"/>
    <property type="match status" value="1"/>
</dbReference>
<name>A0A482T6E9_9EURY</name>
<dbReference type="Pfam" id="PF00753">
    <property type="entry name" value="Lactamase_B"/>
    <property type="match status" value="1"/>
</dbReference>
<dbReference type="InterPro" id="IPR001279">
    <property type="entry name" value="Metallo-B-lactamas"/>
</dbReference>
<feature type="domain" description="Metallo-beta-lactamase" evidence="1">
    <location>
        <begin position="33"/>
        <end position="101"/>
    </location>
</feature>
<dbReference type="Gene3D" id="3.60.15.10">
    <property type="entry name" value="Ribonuclease Z/Hydroxyacylglutathione hydrolase-like"/>
    <property type="match status" value="1"/>
</dbReference>
<reference evidence="2 3" key="1">
    <citation type="submission" date="2018-12" db="EMBL/GenBank/DDBJ databases">
        <title>Genome analysis provides insights into bioremediation potentialities of Halogeometricum borinquense strain N11.</title>
        <authorList>
            <person name="Najjari A."/>
            <person name="Youssef N."/>
            <person name="Fhoula I."/>
            <person name="Ben Dhia O."/>
            <person name="Mahjoubi M."/>
            <person name="Ouzari H.I."/>
            <person name="Cherif A."/>
        </authorList>
    </citation>
    <scope>NUCLEOTIDE SEQUENCE [LARGE SCALE GENOMIC DNA]</scope>
    <source>
        <strain evidence="2 3">N11</strain>
    </source>
</reference>
<evidence type="ECO:0000313" key="2">
    <source>
        <dbReference type="EMBL" id="RYJ08467.1"/>
    </source>
</evidence>
<evidence type="ECO:0000313" key="3">
    <source>
        <dbReference type="Proteomes" id="UP000294028"/>
    </source>
</evidence>
<protein>
    <submittedName>
        <fullName evidence="2">MBL fold metallo-hydrolase</fullName>
    </submittedName>
</protein>
<dbReference type="RefSeq" id="WP_129786375.1">
    <property type="nucleotide sequence ID" value="NZ_RZHH01000003.1"/>
</dbReference>
<dbReference type="PANTHER" id="PTHR13754:SF13">
    <property type="entry name" value="METALLO-BETA-LACTAMASE SUPERFAMILY PROTEIN (AFU_ORTHOLOGUE AFUA_3G07630)"/>
    <property type="match status" value="1"/>
</dbReference>
<organism evidence="2 3">
    <name type="scientific">Halogeometricum borinquense</name>
    <dbReference type="NCBI Taxonomy" id="60847"/>
    <lineage>
        <taxon>Archaea</taxon>
        <taxon>Methanobacteriati</taxon>
        <taxon>Methanobacteriota</taxon>
        <taxon>Stenosarchaea group</taxon>
        <taxon>Halobacteria</taxon>
        <taxon>Halobacteriales</taxon>
        <taxon>Haloferacaceae</taxon>
        <taxon>Halogeometricum</taxon>
    </lineage>
</organism>
<accession>A0A482T6E9</accession>
<sequence length="277" mass="29749">MTEITILVDNTVGTAIPKGLRGEWGFAAAIGDVLFDTGQSDAVVHNARLLGLPTTFDDIVLSHTHFDHTAGLDQFLDPMNQPRVYLHPEIWTHRYSTGPPNGGSFPDPVHIGVPFSRAEVESGAELIEHREPVEVTDGVFALGEIPREHAETTTGKRTSGGELVDDTVPDDQAVAVRTEDGTALVLGCCHAGLRNSVEYAEAVTGQTVRYIIGGTHLVALDDAGVHDVADWLAGKIDLFAGTHCTGFRAQQILSDRLSDAFRSVGVGTTLELPPRRK</sequence>
<evidence type="ECO:0000259" key="1">
    <source>
        <dbReference type="Pfam" id="PF00753"/>
    </source>
</evidence>
<dbReference type="GO" id="GO:0016787">
    <property type="term" value="F:hydrolase activity"/>
    <property type="evidence" value="ECO:0007669"/>
    <property type="project" value="UniProtKB-KW"/>
</dbReference>
<dbReference type="InterPro" id="IPR036866">
    <property type="entry name" value="RibonucZ/Hydroxyglut_hydro"/>
</dbReference>
<dbReference type="GO" id="GO:0016740">
    <property type="term" value="F:transferase activity"/>
    <property type="evidence" value="ECO:0007669"/>
    <property type="project" value="TreeGrafter"/>
</dbReference>
<dbReference type="Proteomes" id="UP000294028">
    <property type="component" value="Unassembled WGS sequence"/>
</dbReference>
<gene>
    <name evidence="2" type="ORF">ELS19_18240</name>
</gene>
<keyword evidence="2" id="KW-0378">Hydrolase</keyword>
<comment type="caution">
    <text evidence="2">The sequence shown here is derived from an EMBL/GenBank/DDBJ whole genome shotgun (WGS) entry which is preliminary data.</text>
</comment>
<proteinExistence type="predicted"/>
<dbReference type="EMBL" id="RZHH01000003">
    <property type="protein sequence ID" value="RYJ08467.1"/>
    <property type="molecule type" value="Genomic_DNA"/>
</dbReference>
<dbReference type="CDD" id="cd07713">
    <property type="entry name" value="DHPS-like_MBL-fold"/>
    <property type="match status" value="1"/>
</dbReference>